<keyword evidence="1" id="KW-0175">Coiled coil</keyword>
<proteinExistence type="predicted"/>
<evidence type="ECO:0000256" key="1">
    <source>
        <dbReference type="SAM" id="Coils"/>
    </source>
</evidence>
<name>A0ABV9FSH1_9NOCA</name>
<protein>
    <submittedName>
        <fullName evidence="2">Uncharacterized protein</fullName>
    </submittedName>
</protein>
<keyword evidence="3" id="KW-1185">Reference proteome</keyword>
<reference evidence="3" key="1">
    <citation type="journal article" date="2019" name="Int. J. Syst. Evol. Microbiol.">
        <title>The Global Catalogue of Microorganisms (GCM) 10K type strain sequencing project: providing services to taxonomists for standard genome sequencing and annotation.</title>
        <authorList>
            <consortium name="The Broad Institute Genomics Platform"/>
            <consortium name="The Broad Institute Genome Sequencing Center for Infectious Disease"/>
            <person name="Wu L."/>
            <person name="Ma J."/>
        </authorList>
    </citation>
    <scope>NUCLEOTIDE SEQUENCE [LARGE SCALE GENOMIC DNA]</scope>
    <source>
        <strain evidence="3">CCUG 54520</strain>
    </source>
</reference>
<organism evidence="2 3">
    <name type="scientific">Rhodococcus kronopolitis</name>
    <dbReference type="NCBI Taxonomy" id="1460226"/>
    <lineage>
        <taxon>Bacteria</taxon>
        <taxon>Bacillati</taxon>
        <taxon>Actinomycetota</taxon>
        <taxon>Actinomycetes</taxon>
        <taxon>Mycobacteriales</taxon>
        <taxon>Nocardiaceae</taxon>
        <taxon>Rhodococcus</taxon>
    </lineage>
</organism>
<dbReference type="RefSeq" id="WP_378415530.1">
    <property type="nucleotide sequence ID" value="NZ_JBHSFO010000003.1"/>
</dbReference>
<evidence type="ECO:0000313" key="3">
    <source>
        <dbReference type="Proteomes" id="UP001595914"/>
    </source>
</evidence>
<evidence type="ECO:0000313" key="2">
    <source>
        <dbReference type="EMBL" id="MFC4603496.1"/>
    </source>
</evidence>
<dbReference type="EMBL" id="JBHSFO010000003">
    <property type="protein sequence ID" value="MFC4603496.1"/>
    <property type="molecule type" value="Genomic_DNA"/>
</dbReference>
<comment type="caution">
    <text evidence="2">The sequence shown here is derived from an EMBL/GenBank/DDBJ whole genome shotgun (WGS) entry which is preliminary data.</text>
</comment>
<gene>
    <name evidence="2" type="ORF">ACFO6S_07350</name>
</gene>
<feature type="coiled-coil region" evidence="1">
    <location>
        <begin position="10"/>
        <end position="58"/>
    </location>
</feature>
<accession>A0ABV9FSH1</accession>
<sequence>MSDDPVQESIEHLIEKREEVALHIRELQGQLDVSSRALGEISREIESLQRVRHELLKRHPELRGGGVIAS</sequence>
<dbReference type="Proteomes" id="UP001595914">
    <property type="component" value="Unassembled WGS sequence"/>
</dbReference>